<dbReference type="PANTHER" id="PTHR45700:SF2">
    <property type="entry name" value="UBIQUITIN-PROTEIN LIGASE E3C"/>
    <property type="match status" value="1"/>
</dbReference>
<feature type="domain" description="HECT" evidence="15">
    <location>
        <begin position="627"/>
        <end position="962"/>
    </location>
</feature>
<feature type="active site" description="Glycyl thioester intermediate" evidence="13">
    <location>
        <position position="930"/>
    </location>
</feature>
<dbReference type="InterPro" id="IPR035983">
    <property type="entry name" value="Hect_E3_ubiquitin_ligase"/>
</dbReference>
<dbReference type="AlphaFoldDB" id="A0ABD2NZF4"/>
<dbReference type="FunFam" id="3.30.2160.10:FF:000002">
    <property type="entry name" value="Putative Ubiquitin-protein ligase E3C"/>
    <property type="match status" value="1"/>
</dbReference>
<dbReference type="SMART" id="SM00119">
    <property type="entry name" value="HECTc"/>
    <property type="match status" value="1"/>
</dbReference>
<dbReference type="Pfam" id="PF00632">
    <property type="entry name" value="HECT"/>
    <property type="match status" value="1"/>
</dbReference>
<evidence type="ECO:0000256" key="14">
    <source>
        <dbReference type="SAM" id="MobiDB-lite"/>
    </source>
</evidence>
<dbReference type="EMBL" id="JABFTP020000144">
    <property type="protein sequence ID" value="KAL3283640.1"/>
    <property type="molecule type" value="Genomic_DNA"/>
</dbReference>
<evidence type="ECO:0000256" key="6">
    <source>
        <dbReference type="ARBA" id="ARBA00022786"/>
    </source>
</evidence>
<evidence type="ECO:0000256" key="3">
    <source>
        <dbReference type="ARBA" id="ARBA00012485"/>
    </source>
</evidence>
<evidence type="ECO:0000256" key="9">
    <source>
        <dbReference type="ARBA" id="ARBA00063372"/>
    </source>
</evidence>
<sequence length="962" mass="112168">MAFKMSYCFDGNHKTRPEQNLSGNSKKLSRDNLLQKTHEERRKRQENRLKLENAELLQSHVRSYLVRKHIKQKERNEFDNGQNSLTNHEMLSKLLFFYDPCQDNLRMMWMCGVLLNNFDNVSKQVVLDNSFSWLIRRLLVICLKNLYDQELRLALINFIERFTRNPSFIEHLVTQGYFKFLRNLLDQDGSDLLAKILALIHRPFQFSHLPINVRDIIISQFCDAFLKPSLTSRVKMDLIPYLKTKKDFPYDGIIKYLNYGYHEGSNSLFYCILILEPDDYEPTRDSIEVLAKLSTHIYQLKMQLSYTVEDSDDEEEMLQSDEQILLADYMKIMNQSDKVKKWLHFFDSNNENIDVLSCITLLCHNLLLVYKDAMRKYLLLYKLGLNSMFLKRLWITLGKNSSLENELRGCCLASWRDCHTRLSVFCDMFTFYTQTLTDRENSDTSDTFSQVELYSMSKLLKTVSLDLVEVAFPMCRASAIPPTPKVLHLYNSCLNCVKMLNMLDMRKQFCPPGFWTSKKIHISQDLSRKNYLSKTLKPFYGLISENDDDEHLPPLSTIEQRSLAILQELPFLVTFNTRVLLLRELCRFSLSDNEFQRMHMEFMSDNVVVIRRTHLYEDAFDKLSKKNDSDLKHKVRIQFINNVGLEEAGIDGGGIFKEFINEVLKTAFDPNRGFFLMTADNTLYPNPNVHLIVENFAEHYFFIGRLIGKAIFENILVDLPLAEFFLAKLLVDRAPAHYLKSLDPVLYRNLLYLRDYPGDVTDLGLDFTTVHNDLGETKVLELKPNGRNIQVTTDNRLEYIQRLAELKLNTQLKKQCISFREGLDSVVPLLWLKLFNHNELQVIIGGDTQEINLKDLRAHTAYGGEFTADHETILLFWKILYDFNDTQRKQLLKFVTSCSRPPLLGFKELNPPFCIQSSGSEDRMPTASTCLNLLKIPIIKDEEILRNKLLAAIEQQAGFELS</sequence>
<dbReference type="FunFam" id="3.90.1750.10:FF:000014">
    <property type="entry name" value="Putative Ubiquitin-protein ligase E3C"/>
    <property type="match status" value="1"/>
</dbReference>
<dbReference type="InterPro" id="IPR044611">
    <property type="entry name" value="E3A/B/C-like"/>
</dbReference>
<keyword evidence="7" id="KW-0832">Ubl conjugation</keyword>
<evidence type="ECO:0000256" key="4">
    <source>
        <dbReference type="ARBA" id="ARBA00022499"/>
    </source>
</evidence>
<name>A0ABD2NZF4_9CUCU</name>
<evidence type="ECO:0000256" key="8">
    <source>
        <dbReference type="ARBA" id="ARBA00061050"/>
    </source>
</evidence>
<proteinExistence type="inferred from homology"/>
<comment type="pathway">
    <text evidence="2">Protein modification; protein ubiquitination.</text>
</comment>
<protein>
    <recommendedName>
        <fullName evidence="10">Ubiquitin-protein ligase E3C</fullName>
        <ecNumber evidence="3">2.3.2.26</ecNumber>
    </recommendedName>
    <alternativeName>
        <fullName evidence="11">HECT-type ubiquitin transferase E3C</fullName>
    </alternativeName>
    <alternativeName>
        <fullName evidence="12">RTA-associated ubiquitin ligase</fullName>
    </alternativeName>
</protein>
<feature type="region of interest" description="Disordered" evidence="14">
    <location>
        <begin position="14"/>
        <end position="44"/>
    </location>
</feature>
<dbReference type="Gene3D" id="3.90.1750.10">
    <property type="entry name" value="Hect, E3 ligase catalytic domains"/>
    <property type="match status" value="1"/>
</dbReference>
<dbReference type="CDD" id="cd00078">
    <property type="entry name" value="HECTc"/>
    <property type="match status" value="1"/>
</dbReference>
<evidence type="ECO:0000256" key="1">
    <source>
        <dbReference type="ARBA" id="ARBA00000885"/>
    </source>
</evidence>
<keyword evidence="4" id="KW-1017">Isopeptide bond</keyword>
<accession>A0ABD2NZF4</accession>
<organism evidence="16 17">
    <name type="scientific">Cryptolaemus montrouzieri</name>
    <dbReference type="NCBI Taxonomy" id="559131"/>
    <lineage>
        <taxon>Eukaryota</taxon>
        <taxon>Metazoa</taxon>
        <taxon>Ecdysozoa</taxon>
        <taxon>Arthropoda</taxon>
        <taxon>Hexapoda</taxon>
        <taxon>Insecta</taxon>
        <taxon>Pterygota</taxon>
        <taxon>Neoptera</taxon>
        <taxon>Endopterygota</taxon>
        <taxon>Coleoptera</taxon>
        <taxon>Polyphaga</taxon>
        <taxon>Cucujiformia</taxon>
        <taxon>Coccinelloidea</taxon>
        <taxon>Coccinellidae</taxon>
        <taxon>Scymninae</taxon>
        <taxon>Scymnini</taxon>
        <taxon>Cryptolaemus</taxon>
    </lineage>
</organism>
<evidence type="ECO:0000259" key="15">
    <source>
        <dbReference type="PROSITE" id="PS50237"/>
    </source>
</evidence>
<evidence type="ECO:0000256" key="13">
    <source>
        <dbReference type="PROSITE-ProRule" id="PRU00104"/>
    </source>
</evidence>
<dbReference type="SUPFAM" id="SSF56204">
    <property type="entry name" value="Hect, E3 ligase catalytic domain"/>
    <property type="match status" value="1"/>
</dbReference>
<evidence type="ECO:0000256" key="11">
    <source>
        <dbReference type="ARBA" id="ARBA00077269"/>
    </source>
</evidence>
<dbReference type="GO" id="GO:0009966">
    <property type="term" value="P:regulation of signal transduction"/>
    <property type="evidence" value="ECO:0007669"/>
    <property type="project" value="UniProtKB-ARBA"/>
</dbReference>
<evidence type="ECO:0000256" key="7">
    <source>
        <dbReference type="ARBA" id="ARBA00022843"/>
    </source>
</evidence>
<evidence type="ECO:0000256" key="12">
    <source>
        <dbReference type="ARBA" id="ARBA00081642"/>
    </source>
</evidence>
<dbReference type="Proteomes" id="UP001516400">
    <property type="component" value="Unassembled WGS sequence"/>
</dbReference>
<reference evidence="16 17" key="1">
    <citation type="journal article" date="2021" name="BMC Biol.">
        <title>Horizontally acquired antibacterial genes associated with adaptive radiation of ladybird beetles.</title>
        <authorList>
            <person name="Li H.S."/>
            <person name="Tang X.F."/>
            <person name="Huang Y.H."/>
            <person name="Xu Z.Y."/>
            <person name="Chen M.L."/>
            <person name="Du X.Y."/>
            <person name="Qiu B.Y."/>
            <person name="Chen P.T."/>
            <person name="Zhang W."/>
            <person name="Slipinski A."/>
            <person name="Escalona H.E."/>
            <person name="Waterhouse R.M."/>
            <person name="Zwick A."/>
            <person name="Pang H."/>
        </authorList>
    </citation>
    <scope>NUCLEOTIDE SEQUENCE [LARGE SCALE GENOMIC DNA]</scope>
    <source>
        <strain evidence="16">SYSU2018</strain>
    </source>
</reference>
<dbReference type="Gene3D" id="3.30.2410.10">
    <property type="entry name" value="Hect, E3 ligase catalytic domain"/>
    <property type="match status" value="1"/>
</dbReference>
<evidence type="ECO:0000256" key="10">
    <source>
        <dbReference type="ARBA" id="ARBA00067506"/>
    </source>
</evidence>
<dbReference type="FunFam" id="3.30.2410.10:FF:000011">
    <property type="entry name" value="Putative Ubiquitin-protein ligase E3C"/>
    <property type="match status" value="1"/>
</dbReference>
<keyword evidence="6 13" id="KW-0833">Ubl conjugation pathway</keyword>
<dbReference type="PANTHER" id="PTHR45700">
    <property type="entry name" value="UBIQUITIN-PROTEIN LIGASE E3C"/>
    <property type="match status" value="1"/>
</dbReference>
<keyword evidence="17" id="KW-1185">Reference proteome</keyword>
<comment type="caution">
    <text evidence="16">The sequence shown here is derived from an EMBL/GenBank/DDBJ whole genome shotgun (WGS) entry which is preliminary data.</text>
</comment>
<keyword evidence="5" id="KW-0808">Transferase</keyword>
<dbReference type="InterPro" id="IPR000569">
    <property type="entry name" value="HECT_dom"/>
</dbReference>
<evidence type="ECO:0000256" key="2">
    <source>
        <dbReference type="ARBA" id="ARBA00004906"/>
    </source>
</evidence>
<dbReference type="PROSITE" id="PS50237">
    <property type="entry name" value="HECT"/>
    <property type="match status" value="1"/>
</dbReference>
<evidence type="ECO:0000313" key="17">
    <source>
        <dbReference type="Proteomes" id="UP001516400"/>
    </source>
</evidence>
<dbReference type="EC" id="2.3.2.26" evidence="3"/>
<dbReference type="Gene3D" id="3.30.2160.10">
    <property type="entry name" value="Hect, E3 ligase catalytic domain"/>
    <property type="match status" value="1"/>
</dbReference>
<comment type="subunit">
    <text evidence="9">Interacts with 26S proteasomes. Interacts (via the HECT domain) with UBE2D1 and, less efficiently, with UBE2L3.</text>
</comment>
<evidence type="ECO:0000256" key="5">
    <source>
        <dbReference type="ARBA" id="ARBA00022679"/>
    </source>
</evidence>
<gene>
    <name evidence="16" type="ORF">HHI36_006779</name>
</gene>
<comment type="similarity">
    <text evidence="8">Belongs to the UBE3C family.</text>
</comment>
<dbReference type="PROSITE" id="PS50096">
    <property type="entry name" value="IQ"/>
    <property type="match status" value="1"/>
</dbReference>
<dbReference type="GO" id="GO:0061630">
    <property type="term" value="F:ubiquitin protein ligase activity"/>
    <property type="evidence" value="ECO:0007669"/>
    <property type="project" value="UniProtKB-EC"/>
</dbReference>
<comment type="catalytic activity">
    <reaction evidence="1">
        <text>S-ubiquitinyl-[E2 ubiquitin-conjugating enzyme]-L-cysteine + [acceptor protein]-L-lysine = [E2 ubiquitin-conjugating enzyme]-L-cysteine + N(6)-ubiquitinyl-[acceptor protein]-L-lysine.</text>
        <dbReference type="EC" id="2.3.2.26"/>
    </reaction>
</comment>
<evidence type="ECO:0000313" key="16">
    <source>
        <dbReference type="EMBL" id="KAL3283640.1"/>
    </source>
</evidence>